<gene>
    <name evidence="5" type="ORF">C3Z13_07795</name>
</gene>
<dbReference type="PROSITE" id="PS01276">
    <property type="entry name" value="PEPTIDASE_U32"/>
    <property type="match status" value="1"/>
</dbReference>
<sequence>MRYAFAYGADAVYAGQPRYSLRVRNNEFNHANLKIGIDEAHALGKKFYVVVNIAPHNSKLKTFIKDLQPVVEMKPDALIMSDPGLIMLVREHFPDIDIHLSVQANAVNWATVKFWKQMGLTRVILSRELSIDEIAEIRQQVPDMEIEIFVHGALCMAYSGRCLLSGYINKRDPNQGTCTNACRWEYSVEEGKEDDVGNIVGNEIPVKNVAPAPTLGEGQTTDKVFLLAESQRPEEKMSAFEDEHGTYIMNSKDLRAVQHVEKLTQIGVHSLKIEGRTKSFYYCARTAQVYRKAIDDAAAGKPFDESLMDTLESLAHRGYTEGFLRRHTHDEYQNYDYGYSISERQQFVGEFTGVRKDGLAEVAVKNKFLLGDEVELMTPKGNIVFKIERMLNRKGEEVEAALGDGHFVFLDVPEDLDLDYALLMRNLVNANTRNPHAESK</sequence>
<comment type="similarity">
    <text evidence="3">Belongs to the peptidase U32 family.</text>
</comment>
<dbReference type="RefSeq" id="WP_103855542.1">
    <property type="nucleotide sequence ID" value="NZ_PQVI01000095.1"/>
</dbReference>
<evidence type="ECO:0000313" key="6">
    <source>
        <dbReference type="Proteomes" id="UP000237229"/>
    </source>
</evidence>
<evidence type="ECO:0000256" key="2">
    <source>
        <dbReference type="ARBA" id="ARBA00022801"/>
    </source>
</evidence>
<dbReference type="PANTHER" id="PTHR30217:SF6">
    <property type="entry name" value="TRNA HYDROXYLATION PROTEIN P"/>
    <property type="match status" value="1"/>
</dbReference>
<dbReference type="PANTHER" id="PTHR30217">
    <property type="entry name" value="PEPTIDASE U32 FAMILY"/>
    <property type="match status" value="1"/>
</dbReference>
<keyword evidence="6" id="KW-1185">Reference proteome</keyword>
<keyword evidence="1" id="KW-0645">Protease</keyword>
<dbReference type="InterPro" id="IPR032525">
    <property type="entry name" value="Peptidase_U32_C"/>
</dbReference>
<dbReference type="Proteomes" id="UP000237229">
    <property type="component" value="Unassembled WGS sequence"/>
</dbReference>
<evidence type="ECO:0000256" key="3">
    <source>
        <dbReference type="ARBA" id="ARBA00038374"/>
    </source>
</evidence>
<evidence type="ECO:0000313" key="5">
    <source>
        <dbReference type="EMBL" id="POY42102.1"/>
    </source>
</evidence>
<accession>A0ABX4ZRG9</accession>
<evidence type="ECO:0000259" key="4">
    <source>
        <dbReference type="Pfam" id="PF16325"/>
    </source>
</evidence>
<proteinExistence type="inferred from homology"/>
<feature type="domain" description="Peptidase family U32 C-terminal" evidence="4">
    <location>
        <begin position="344"/>
        <end position="425"/>
    </location>
</feature>
<name>A0ABX4ZRG9_9PAST</name>
<reference evidence="5 6" key="1">
    <citation type="submission" date="2018-02" db="EMBL/GenBank/DDBJ databases">
        <title>Classification genera of Pasteurellaceae by whole genome sequence comparison.</title>
        <authorList>
            <person name="Christensen H."/>
        </authorList>
    </citation>
    <scope>NUCLEOTIDE SEQUENCE [LARGE SCALE GENOMIC DNA]</scope>
    <source>
        <strain evidence="5 6">20186H4H1</strain>
    </source>
</reference>
<dbReference type="InterPro" id="IPR001539">
    <property type="entry name" value="Peptidase_U32"/>
</dbReference>
<comment type="caution">
    <text evidence="5">The sequence shown here is derived from an EMBL/GenBank/DDBJ whole genome shotgun (WGS) entry which is preliminary data.</text>
</comment>
<dbReference type="InterPro" id="IPR051454">
    <property type="entry name" value="RNA/ubiquinone_mod_enzymes"/>
</dbReference>
<protein>
    <submittedName>
        <fullName evidence="5">U32 family peptidase</fullName>
    </submittedName>
</protein>
<organism evidence="5 6">
    <name type="scientific">Avibacterium endocarditidis</name>
    <dbReference type="NCBI Taxonomy" id="380674"/>
    <lineage>
        <taxon>Bacteria</taxon>
        <taxon>Pseudomonadati</taxon>
        <taxon>Pseudomonadota</taxon>
        <taxon>Gammaproteobacteria</taxon>
        <taxon>Pasteurellales</taxon>
        <taxon>Pasteurellaceae</taxon>
        <taxon>Avibacterium</taxon>
    </lineage>
</organism>
<dbReference type="NCBIfam" id="NF011996">
    <property type="entry name" value="PRK15452.1"/>
    <property type="match status" value="1"/>
</dbReference>
<dbReference type="Pfam" id="PF16325">
    <property type="entry name" value="Peptidase_U32_C"/>
    <property type="match status" value="1"/>
</dbReference>
<dbReference type="Gene3D" id="2.40.30.10">
    <property type="entry name" value="Translation factors"/>
    <property type="match status" value="1"/>
</dbReference>
<dbReference type="EMBL" id="PQVI01000095">
    <property type="protein sequence ID" value="POY42102.1"/>
    <property type="molecule type" value="Genomic_DNA"/>
</dbReference>
<keyword evidence="2" id="KW-0378">Hydrolase</keyword>
<dbReference type="Pfam" id="PF01136">
    <property type="entry name" value="Peptidase_U32"/>
    <property type="match status" value="1"/>
</dbReference>
<evidence type="ECO:0000256" key="1">
    <source>
        <dbReference type="ARBA" id="ARBA00022670"/>
    </source>
</evidence>